<gene>
    <name evidence="3" type="ORF">RJ641_035887</name>
</gene>
<feature type="compositionally biased region" description="Polar residues" evidence="1">
    <location>
        <begin position="80"/>
        <end position="131"/>
    </location>
</feature>
<evidence type="ECO:0000313" key="4">
    <source>
        <dbReference type="Proteomes" id="UP001370490"/>
    </source>
</evidence>
<accession>A0AAN8VDE9</accession>
<dbReference type="Proteomes" id="UP001370490">
    <property type="component" value="Unassembled WGS sequence"/>
</dbReference>
<evidence type="ECO:0000256" key="1">
    <source>
        <dbReference type="SAM" id="MobiDB-lite"/>
    </source>
</evidence>
<sequence length="247" mass="26541">MAVSSNSVVGFSFTVPSKYQQVSRSHVGASMMKANTLGMFGFTGPLKGKRLTSCLAVTNSGEVATDKGDKDAGNAERSISDSQVSAVKLPPTSSSLQNNVTDETRAQTSEISNGSALSSEVKQDPSSTPGPQSKLKRTPLTAREKLRAARVLSRYNESKASKPALGSNVLQALKESDRGKKRSGLPEAPSNLFDDSKRGMPKPGWTFDFPGGFDLFLIIFSFVFISTVMLGTTYLVWKVGAIHFNEY</sequence>
<protein>
    <submittedName>
        <fullName evidence="3">Uncharacterized protein</fullName>
    </submittedName>
</protein>
<feature type="region of interest" description="Disordered" evidence="1">
    <location>
        <begin position="63"/>
        <end position="141"/>
    </location>
</feature>
<dbReference type="GO" id="GO:0009535">
    <property type="term" value="C:chloroplast thylakoid membrane"/>
    <property type="evidence" value="ECO:0007669"/>
    <property type="project" value="TreeGrafter"/>
</dbReference>
<name>A0AAN8VDE9_9MAGN</name>
<feature type="compositionally biased region" description="Basic and acidic residues" evidence="1">
    <location>
        <begin position="64"/>
        <end position="74"/>
    </location>
</feature>
<feature type="region of interest" description="Disordered" evidence="1">
    <location>
        <begin position="176"/>
        <end position="197"/>
    </location>
</feature>
<evidence type="ECO:0000313" key="3">
    <source>
        <dbReference type="EMBL" id="KAK6932993.1"/>
    </source>
</evidence>
<evidence type="ECO:0000256" key="2">
    <source>
        <dbReference type="SAM" id="Phobius"/>
    </source>
</evidence>
<dbReference type="EMBL" id="JBAMMX010000009">
    <property type="protein sequence ID" value="KAK6932993.1"/>
    <property type="molecule type" value="Genomic_DNA"/>
</dbReference>
<dbReference type="PANTHER" id="PTHR37233">
    <property type="entry name" value="TRANSMEMBRANE PROTEIN"/>
    <property type="match status" value="1"/>
</dbReference>
<organism evidence="3 4">
    <name type="scientific">Dillenia turbinata</name>
    <dbReference type="NCBI Taxonomy" id="194707"/>
    <lineage>
        <taxon>Eukaryota</taxon>
        <taxon>Viridiplantae</taxon>
        <taxon>Streptophyta</taxon>
        <taxon>Embryophyta</taxon>
        <taxon>Tracheophyta</taxon>
        <taxon>Spermatophyta</taxon>
        <taxon>Magnoliopsida</taxon>
        <taxon>eudicotyledons</taxon>
        <taxon>Gunneridae</taxon>
        <taxon>Pentapetalae</taxon>
        <taxon>Dilleniales</taxon>
        <taxon>Dilleniaceae</taxon>
        <taxon>Dillenia</taxon>
    </lineage>
</organism>
<reference evidence="3 4" key="1">
    <citation type="submission" date="2023-12" db="EMBL/GenBank/DDBJ databases">
        <title>A high-quality genome assembly for Dillenia turbinata (Dilleniales).</title>
        <authorList>
            <person name="Chanderbali A."/>
        </authorList>
    </citation>
    <scope>NUCLEOTIDE SEQUENCE [LARGE SCALE GENOMIC DNA]</scope>
    <source>
        <strain evidence="3">LSX21</strain>
        <tissue evidence="3">Leaf</tissue>
    </source>
</reference>
<keyword evidence="4" id="KW-1185">Reference proteome</keyword>
<dbReference type="AlphaFoldDB" id="A0AAN8VDE9"/>
<dbReference type="PANTHER" id="PTHR37233:SF2">
    <property type="entry name" value="TRANSMEMBRANE PROTEIN"/>
    <property type="match status" value="1"/>
</dbReference>
<feature type="transmembrane region" description="Helical" evidence="2">
    <location>
        <begin position="215"/>
        <end position="237"/>
    </location>
</feature>
<keyword evidence="2" id="KW-1133">Transmembrane helix</keyword>
<keyword evidence="2" id="KW-0472">Membrane</keyword>
<proteinExistence type="predicted"/>
<keyword evidence="2" id="KW-0812">Transmembrane</keyword>
<comment type="caution">
    <text evidence="3">The sequence shown here is derived from an EMBL/GenBank/DDBJ whole genome shotgun (WGS) entry which is preliminary data.</text>
</comment>